<reference evidence="2" key="1">
    <citation type="submission" date="2020-03" db="EMBL/GenBank/DDBJ databases">
        <authorList>
            <person name="Weist P."/>
        </authorList>
    </citation>
    <scope>NUCLEOTIDE SEQUENCE</scope>
</reference>
<proteinExistence type="predicted"/>
<evidence type="ECO:0000313" key="2">
    <source>
        <dbReference type="EMBL" id="CAB1447758.1"/>
    </source>
</evidence>
<organism evidence="2 3">
    <name type="scientific">Pleuronectes platessa</name>
    <name type="common">European plaice</name>
    <dbReference type="NCBI Taxonomy" id="8262"/>
    <lineage>
        <taxon>Eukaryota</taxon>
        <taxon>Metazoa</taxon>
        <taxon>Chordata</taxon>
        <taxon>Craniata</taxon>
        <taxon>Vertebrata</taxon>
        <taxon>Euteleostomi</taxon>
        <taxon>Actinopterygii</taxon>
        <taxon>Neopterygii</taxon>
        <taxon>Teleostei</taxon>
        <taxon>Neoteleostei</taxon>
        <taxon>Acanthomorphata</taxon>
        <taxon>Carangaria</taxon>
        <taxon>Pleuronectiformes</taxon>
        <taxon>Pleuronectoidei</taxon>
        <taxon>Pleuronectidae</taxon>
        <taxon>Pleuronectes</taxon>
    </lineage>
</organism>
<name>A0A9N7VG69_PLEPL</name>
<keyword evidence="1" id="KW-0472">Membrane</keyword>
<dbReference type="EMBL" id="CADEAL010003958">
    <property type="protein sequence ID" value="CAB1447758.1"/>
    <property type="molecule type" value="Genomic_DNA"/>
</dbReference>
<evidence type="ECO:0000313" key="3">
    <source>
        <dbReference type="Proteomes" id="UP001153269"/>
    </source>
</evidence>
<dbReference type="Proteomes" id="UP001153269">
    <property type="component" value="Unassembled WGS sequence"/>
</dbReference>
<keyword evidence="3" id="KW-1185">Reference proteome</keyword>
<accession>A0A9N7VG69</accession>
<keyword evidence="1" id="KW-1133">Transmembrane helix</keyword>
<evidence type="ECO:0000256" key="1">
    <source>
        <dbReference type="SAM" id="Phobius"/>
    </source>
</evidence>
<keyword evidence="1" id="KW-0812">Transmembrane</keyword>
<gene>
    <name evidence="2" type="ORF">PLEPLA_LOCUS35435</name>
</gene>
<feature type="transmembrane region" description="Helical" evidence="1">
    <location>
        <begin position="81"/>
        <end position="101"/>
    </location>
</feature>
<sequence>MTPLSQSDQWVGGQSRITTAGECQSLLKLNSRRYQACRFASPQEPATQVVVGKDHSCFGQGHPALNGQSHSQQCLKARFGLSRWFLCSGSVAGLFILFVLVSRGSFVESADGQS</sequence>
<comment type="caution">
    <text evidence="2">The sequence shown here is derived from an EMBL/GenBank/DDBJ whole genome shotgun (WGS) entry which is preliminary data.</text>
</comment>
<protein>
    <submittedName>
        <fullName evidence="2">Uncharacterized protein</fullName>
    </submittedName>
</protein>
<dbReference type="AlphaFoldDB" id="A0A9N7VG69"/>